<reference evidence="7 8" key="1">
    <citation type="submission" date="2017-03" db="EMBL/GenBank/DDBJ databases">
        <title>Lifting the veil on microbial sulfur biogeochemistry in mining wastewaters.</title>
        <authorList>
            <person name="Kantor R.S."/>
            <person name="Colenbrander Nelson T."/>
            <person name="Marshall S."/>
            <person name="Bennett D."/>
            <person name="Apte S."/>
            <person name="Camacho D."/>
            <person name="Thomas B.C."/>
            <person name="Warren L.A."/>
            <person name="Banfield J.F."/>
        </authorList>
    </citation>
    <scope>NUCLEOTIDE SEQUENCE [LARGE SCALE GENOMIC DNA]</scope>
    <source>
        <strain evidence="7">32-68-21</strain>
    </source>
</reference>
<name>A0A258HJC5_9CAUL</name>
<evidence type="ECO:0000259" key="6">
    <source>
        <dbReference type="Pfam" id="PF05433"/>
    </source>
</evidence>
<evidence type="ECO:0000256" key="2">
    <source>
        <dbReference type="ARBA" id="ARBA00008681"/>
    </source>
</evidence>
<evidence type="ECO:0000313" key="7">
    <source>
        <dbReference type="EMBL" id="OYX57006.1"/>
    </source>
</evidence>
<protein>
    <recommendedName>
        <fullName evidence="3">17 kDa surface antigen</fullName>
    </recommendedName>
</protein>
<feature type="compositionally biased region" description="Basic and acidic residues" evidence="5">
    <location>
        <begin position="162"/>
        <end position="200"/>
    </location>
</feature>
<sequence length="221" mass="23819">MARSKRIQVGGAIDRLNKTSDLPGAAQGFSPMTAFVKSAAVAAALAAAATLVPGAASAQSYGYGNGYSQNQGYSQSYGYNDRNQDRCRTLGQGRTGSGALIGAGIGAIAGSQVAARGNRTEGSLIGGVLGAIVGAQVGRASNDQCRSNTTYSQAPTYYSSNDRYDDRAYSSNRYDDRGYRDDDRRDDRRDNRRDDRRYEGGYEVSADGHYYFDPRRGWLPR</sequence>
<evidence type="ECO:0000256" key="4">
    <source>
        <dbReference type="ARBA" id="ARBA00023288"/>
    </source>
</evidence>
<feature type="domain" description="Glycine zipper 2TM" evidence="6">
    <location>
        <begin position="98"/>
        <end position="138"/>
    </location>
</feature>
<organism evidence="7 8">
    <name type="scientific">Brevundimonas subvibrioides</name>
    <dbReference type="NCBI Taxonomy" id="74313"/>
    <lineage>
        <taxon>Bacteria</taxon>
        <taxon>Pseudomonadati</taxon>
        <taxon>Pseudomonadota</taxon>
        <taxon>Alphaproteobacteria</taxon>
        <taxon>Caulobacterales</taxon>
        <taxon>Caulobacteraceae</taxon>
        <taxon>Brevundimonas</taxon>
    </lineage>
</organism>
<feature type="region of interest" description="Disordered" evidence="5">
    <location>
        <begin position="142"/>
        <end position="200"/>
    </location>
</feature>
<comment type="similarity">
    <text evidence="2">Belongs to the rickettsiale 17 kDa surface antigen family.</text>
</comment>
<gene>
    <name evidence="7" type="ORF">B7Y86_09710</name>
</gene>
<dbReference type="Proteomes" id="UP000216147">
    <property type="component" value="Unassembled WGS sequence"/>
</dbReference>
<dbReference type="EMBL" id="NCEQ01000007">
    <property type="protein sequence ID" value="OYX57006.1"/>
    <property type="molecule type" value="Genomic_DNA"/>
</dbReference>
<evidence type="ECO:0000256" key="3">
    <source>
        <dbReference type="ARBA" id="ARBA00015281"/>
    </source>
</evidence>
<evidence type="ECO:0000256" key="1">
    <source>
        <dbReference type="ARBA" id="ARBA00004459"/>
    </source>
</evidence>
<dbReference type="Pfam" id="PF05433">
    <property type="entry name" value="Rick_17kDa_Anti"/>
    <property type="match status" value="1"/>
</dbReference>
<keyword evidence="4" id="KW-0449">Lipoprotein</keyword>
<comment type="subcellular location">
    <subcellularLocation>
        <location evidence="1">Cell outer membrane</location>
        <topology evidence="1">Lipid-anchor</topology>
    </subcellularLocation>
</comment>
<evidence type="ECO:0000313" key="8">
    <source>
        <dbReference type="Proteomes" id="UP000216147"/>
    </source>
</evidence>
<dbReference type="GO" id="GO:0009279">
    <property type="term" value="C:cell outer membrane"/>
    <property type="evidence" value="ECO:0007669"/>
    <property type="project" value="UniProtKB-SubCell"/>
</dbReference>
<feature type="compositionally biased region" description="Polar residues" evidence="5">
    <location>
        <begin position="142"/>
        <end position="161"/>
    </location>
</feature>
<evidence type="ECO:0000256" key="5">
    <source>
        <dbReference type="SAM" id="MobiDB-lite"/>
    </source>
</evidence>
<comment type="caution">
    <text evidence="7">The sequence shown here is derived from an EMBL/GenBank/DDBJ whole genome shotgun (WGS) entry which is preliminary data.</text>
</comment>
<dbReference type="InterPro" id="IPR008816">
    <property type="entry name" value="Gly_zipper_2TM_dom"/>
</dbReference>
<dbReference type="AlphaFoldDB" id="A0A258HJC5"/>
<accession>A0A258HJC5</accession>
<proteinExistence type="inferred from homology"/>